<name>A0A345H9M1_9FLAO</name>
<dbReference type="Proteomes" id="UP000253951">
    <property type="component" value="Chromosome"/>
</dbReference>
<dbReference type="InterPro" id="IPR037523">
    <property type="entry name" value="VOC_core"/>
</dbReference>
<dbReference type="OrthoDB" id="9804907at2"/>
<organism evidence="2 3">
    <name type="scientific">Flavobacterium arcticum</name>
    <dbReference type="NCBI Taxonomy" id="1784713"/>
    <lineage>
        <taxon>Bacteria</taxon>
        <taxon>Pseudomonadati</taxon>
        <taxon>Bacteroidota</taxon>
        <taxon>Flavobacteriia</taxon>
        <taxon>Flavobacteriales</taxon>
        <taxon>Flavobacteriaceae</taxon>
        <taxon>Flavobacterium</taxon>
    </lineage>
</organism>
<feature type="domain" description="VOC" evidence="1">
    <location>
        <begin position="5"/>
        <end position="126"/>
    </location>
</feature>
<protein>
    <submittedName>
        <fullName evidence="2">VOC family protein</fullName>
    </submittedName>
</protein>
<dbReference type="KEGG" id="fat:DVK85_03175"/>
<reference evidence="2 3" key="1">
    <citation type="submission" date="2018-07" db="EMBL/GenBank/DDBJ databases">
        <title>Complete genome sequence of Flavobacterium arcticum type strain SM1502T.</title>
        <authorList>
            <person name="Li Y."/>
            <person name="Li D.-D."/>
        </authorList>
    </citation>
    <scope>NUCLEOTIDE SEQUENCE [LARGE SCALE GENOMIC DNA]</scope>
    <source>
        <strain evidence="2 3">SM1502</strain>
    </source>
</reference>
<dbReference type="AlphaFoldDB" id="A0A345H9M1"/>
<accession>A0A345H9M1</accession>
<keyword evidence="3" id="KW-1185">Reference proteome</keyword>
<dbReference type="EMBL" id="CP031188">
    <property type="protein sequence ID" value="AXG73281.1"/>
    <property type="molecule type" value="Genomic_DNA"/>
</dbReference>
<dbReference type="InterPro" id="IPR004360">
    <property type="entry name" value="Glyas_Fos-R_dOase_dom"/>
</dbReference>
<dbReference type="Gene3D" id="3.10.180.10">
    <property type="entry name" value="2,3-Dihydroxybiphenyl 1,2-Dioxygenase, domain 1"/>
    <property type="match status" value="1"/>
</dbReference>
<dbReference type="RefSeq" id="WP_114677042.1">
    <property type="nucleotide sequence ID" value="NZ_CP031188.1"/>
</dbReference>
<evidence type="ECO:0000313" key="3">
    <source>
        <dbReference type="Proteomes" id="UP000253951"/>
    </source>
</evidence>
<dbReference type="InterPro" id="IPR029068">
    <property type="entry name" value="Glyas_Bleomycin-R_OHBP_Dase"/>
</dbReference>
<sequence>MVNKSKAFSSFSVDDIVKAREFYTNVLGLTVKEGGMEGILELYIKESNPVIIYPKPNHEPASFTILNFPVPDIEEAVSSLKDKGVIFESYDYKELKTESNNIFRGDGPHIAWFKDPAGNILSIIQE</sequence>
<dbReference type="Pfam" id="PF00903">
    <property type="entry name" value="Glyoxalase"/>
    <property type="match status" value="1"/>
</dbReference>
<dbReference type="PROSITE" id="PS51819">
    <property type="entry name" value="VOC"/>
    <property type="match status" value="1"/>
</dbReference>
<gene>
    <name evidence="2" type="ORF">DVK85_03175</name>
</gene>
<evidence type="ECO:0000313" key="2">
    <source>
        <dbReference type="EMBL" id="AXG73281.1"/>
    </source>
</evidence>
<dbReference type="SUPFAM" id="SSF54593">
    <property type="entry name" value="Glyoxalase/Bleomycin resistance protein/Dihydroxybiphenyl dioxygenase"/>
    <property type="match status" value="1"/>
</dbReference>
<proteinExistence type="predicted"/>
<evidence type="ECO:0000259" key="1">
    <source>
        <dbReference type="PROSITE" id="PS51819"/>
    </source>
</evidence>